<organism evidence="2 3">
    <name type="scientific">Nonomuraea maritima</name>
    <dbReference type="NCBI Taxonomy" id="683260"/>
    <lineage>
        <taxon>Bacteria</taxon>
        <taxon>Bacillati</taxon>
        <taxon>Actinomycetota</taxon>
        <taxon>Actinomycetes</taxon>
        <taxon>Streptosporangiales</taxon>
        <taxon>Streptosporangiaceae</taxon>
        <taxon>Nonomuraea</taxon>
    </lineage>
</organism>
<feature type="domain" description="VWFA" evidence="1">
    <location>
        <begin position="47"/>
        <end position="219"/>
    </location>
</feature>
<dbReference type="Gene3D" id="3.40.50.410">
    <property type="entry name" value="von Willebrand factor, type A domain"/>
    <property type="match status" value="1"/>
</dbReference>
<evidence type="ECO:0000259" key="1">
    <source>
        <dbReference type="PROSITE" id="PS50234"/>
    </source>
</evidence>
<dbReference type="InterPro" id="IPR051266">
    <property type="entry name" value="CLCR"/>
</dbReference>
<sequence>MTDQPAFTMTIDQNKYLPLGGREVHAIVTVASAGGPVVRQDVPAEAAEVIIIDTSGSMSGSKIREARQAAATAVRTLRDGVHFAVVAGTESAHLVYPGRGAGLVEANRATRAEAEQAIGRLLAHGGTAIGSWLDLAGRLLSTRPSAIRHALLMTDGQNNERPDVFDSVLRSWSGAFVCDALGVGDDWVPAELRKVAEALLGTFDFVRDQADLPEYFRRLTQTSMSKTVAEVSLRVWVPQAAVLKYVKQVSPTLLDLTGKRADVNPLTGDYPTGSWGAEEREYHVCVEVPTGQVGQEIRASWIKLVRPDTEEVLAGGNVLAQWSDDLAQSTRINRKVAHYTGQEELHELIQEGLGARAAGDVDTATARLAEARQIAENTGREDTLRLLNKVIERDPETGTARLRRDVAKADAIALDTGSVRTSRLRERNEGTDR</sequence>
<dbReference type="PANTHER" id="PTHR10579">
    <property type="entry name" value="CALCIUM-ACTIVATED CHLORIDE CHANNEL REGULATOR"/>
    <property type="match status" value="1"/>
</dbReference>
<dbReference type="Gene3D" id="1.20.120.1690">
    <property type="match status" value="1"/>
</dbReference>
<dbReference type="SUPFAM" id="SSF53300">
    <property type="entry name" value="vWA-like"/>
    <property type="match status" value="1"/>
</dbReference>
<dbReference type="CDD" id="cd00198">
    <property type="entry name" value="vWFA"/>
    <property type="match status" value="1"/>
</dbReference>
<dbReference type="InterPro" id="IPR041176">
    <property type="entry name" value="VWA_3_C"/>
</dbReference>
<dbReference type="InterPro" id="IPR002035">
    <property type="entry name" value="VWF_A"/>
</dbReference>
<dbReference type="PROSITE" id="PS50234">
    <property type="entry name" value="VWFA"/>
    <property type="match status" value="1"/>
</dbReference>
<dbReference type="PANTHER" id="PTHR10579:SF43">
    <property type="entry name" value="ZINC FINGER (C3HC4-TYPE RING FINGER) FAMILY PROTEIN"/>
    <property type="match status" value="1"/>
</dbReference>
<accession>A0A1G8SPZ2</accession>
<reference evidence="2 3" key="1">
    <citation type="submission" date="2016-10" db="EMBL/GenBank/DDBJ databases">
        <authorList>
            <person name="de Groot N.N."/>
        </authorList>
    </citation>
    <scope>NUCLEOTIDE SEQUENCE [LARGE SCALE GENOMIC DNA]</scope>
    <source>
        <strain evidence="2 3">CGMCC 4.5681</strain>
    </source>
</reference>
<dbReference type="Gene3D" id="2.60.40.3670">
    <property type="match status" value="1"/>
</dbReference>
<keyword evidence="3" id="KW-1185">Reference proteome</keyword>
<proteinExistence type="predicted"/>
<dbReference type="EMBL" id="FNFB01000001">
    <property type="protein sequence ID" value="SDJ31281.1"/>
    <property type="molecule type" value="Genomic_DNA"/>
</dbReference>
<dbReference type="RefSeq" id="WP_090758901.1">
    <property type="nucleotide sequence ID" value="NZ_FNFB01000001.1"/>
</dbReference>
<dbReference type="OrthoDB" id="568872at2"/>
<evidence type="ECO:0000313" key="2">
    <source>
        <dbReference type="EMBL" id="SDJ31281.1"/>
    </source>
</evidence>
<protein>
    <submittedName>
        <fullName evidence="2">von Willebrand factor type A domain-containing protein</fullName>
    </submittedName>
</protein>
<dbReference type="Proteomes" id="UP000198683">
    <property type="component" value="Unassembled WGS sequence"/>
</dbReference>
<name>A0A1G8SPZ2_9ACTN</name>
<dbReference type="AlphaFoldDB" id="A0A1G8SPZ2"/>
<dbReference type="STRING" id="683260.SAMN05421874_101407"/>
<dbReference type="InterPro" id="IPR036465">
    <property type="entry name" value="vWFA_dom_sf"/>
</dbReference>
<evidence type="ECO:0000313" key="3">
    <source>
        <dbReference type="Proteomes" id="UP000198683"/>
    </source>
</evidence>
<dbReference type="SMART" id="SM00327">
    <property type="entry name" value="VWA"/>
    <property type="match status" value="1"/>
</dbReference>
<dbReference type="Pfam" id="PF13768">
    <property type="entry name" value="VWA_3"/>
    <property type="match status" value="1"/>
</dbReference>
<gene>
    <name evidence="2" type="ORF">SAMN05421874_101407</name>
</gene>
<dbReference type="Pfam" id="PF18571">
    <property type="entry name" value="VWA_3_C"/>
    <property type="match status" value="1"/>
</dbReference>